<accession>A0A4Y2WGP1</accession>
<proteinExistence type="predicted"/>
<evidence type="ECO:0000313" key="2">
    <source>
        <dbReference type="Proteomes" id="UP000499080"/>
    </source>
</evidence>
<dbReference type="AlphaFoldDB" id="A0A4Y2WGP1"/>
<comment type="caution">
    <text evidence="1">The sequence shown here is derived from an EMBL/GenBank/DDBJ whole genome shotgun (WGS) entry which is preliminary data.</text>
</comment>
<dbReference type="EMBL" id="BGPR01061036">
    <property type="protein sequence ID" value="GBO36773.1"/>
    <property type="molecule type" value="Genomic_DNA"/>
</dbReference>
<sequence length="91" mass="10327">MLIEKPTQGMKYSRICLNFRGASSTNVPEDIKNRPNLDDDAIISDDKAVKELLDEDADNDFEQKQFCSSPHQKVAKCNKGLDFFFLKTANL</sequence>
<gene>
    <name evidence="1" type="ORF">AVEN_226991_1</name>
</gene>
<reference evidence="1 2" key="1">
    <citation type="journal article" date="2019" name="Sci. Rep.">
        <title>Orb-weaving spider Araneus ventricosus genome elucidates the spidroin gene catalogue.</title>
        <authorList>
            <person name="Kono N."/>
            <person name="Nakamura H."/>
            <person name="Ohtoshi R."/>
            <person name="Moran D.A.P."/>
            <person name="Shinohara A."/>
            <person name="Yoshida Y."/>
            <person name="Fujiwara M."/>
            <person name="Mori M."/>
            <person name="Tomita M."/>
            <person name="Arakawa K."/>
        </authorList>
    </citation>
    <scope>NUCLEOTIDE SEQUENCE [LARGE SCALE GENOMIC DNA]</scope>
</reference>
<name>A0A4Y2WGP1_ARAVE</name>
<protein>
    <submittedName>
        <fullName evidence="1">Uncharacterized protein</fullName>
    </submittedName>
</protein>
<keyword evidence="2" id="KW-1185">Reference proteome</keyword>
<dbReference type="Proteomes" id="UP000499080">
    <property type="component" value="Unassembled WGS sequence"/>
</dbReference>
<organism evidence="1 2">
    <name type="scientific">Araneus ventricosus</name>
    <name type="common">Orbweaver spider</name>
    <name type="synonym">Epeira ventricosa</name>
    <dbReference type="NCBI Taxonomy" id="182803"/>
    <lineage>
        <taxon>Eukaryota</taxon>
        <taxon>Metazoa</taxon>
        <taxon>Ecdysozoa</taxon>
        <taxon>Arthropoda</taxon>
        <taxon>Chelicerata</taxon>
        <taxon>Arachnida</taxon>
        <taxon>Araneae</taxon>
        <taxon>Araneomorphae</taxon>
        <taxon>Entelegynae</taxon>
        <taxon>Araneoidea</taxon>
        <taxon>Araneidae</taxon>
        <taxon>Araneus</taxon>
    </lineage>
</organism>
<evidence type="ECO:0000313" key="1">
    <source>
        <dbReference type="EMBL" id="GBO36773.1"/>
    </source>
</evidence>